<evidence type="ECO:0000256" key="6">
    <source>
        <dbReference type="SAM" id="MobiDB-lite"/>
    </source>
</evidence>
<evidence type="ECO:0000259" key="7">
    <source>
        <dbReference type="Pfam" id="PF00675"/>
    </source>
</evidence>
<keyword evidence="10" id="KW-1185">Reference proteome</keyword>
<sequence length="427" mass="47599">MAEYPLHRMRLKNGLRVVLSPDPGSAAVGVSVHYDVGMRSEPKGRTGFAHLFEHLMFEGSESVPTHEHAKLIQGVGGSFNGSTHPDYTEYHEIIPPYALERTLFVEADRMRAPLLTEQTLRNQIDVVKEEIRVNVLNRPYGGFPWLALPPVLFETFANTHNGYGDFVDLETATVADAREFFDTYYAPGNAVLTIVGDFDLAEAKRLVRKHFSDIPARTVPKRPDFNEPRRTKPAHGSVSDEHAPMPSTALGWQSPDPIGDLRRYLATVVLCDVLYDGESSRLHREIVLERELATSAFAYAGTFGDPFDQRGSNTVTVQFYHPRRETRDETIGVIDDILADLATNGPTEEELARVTTRIRAGLLRENDSTMERALRMGTLELLWGKPQLISELPDRLAEVDAKAVARAAADLTPDSRAVVALDPKESR</sequence>
<evidence type="ECO:0000259" key="8">
    <source>
        <dbReference type="Pfam" id="PF05193"/>
    </source>
</evidence>
<dbReference type="AlphaFoldDB" id="A0A7L4YTI0"/>
<dbReference type="RefSeq" id="WP_159547601.1">
    <property type="nucleotide sequence ID" value="NZ_CP047156.1"/>
</dbReference>
<keyword evidence="2" id="KW-0645">Protease</keyword>
<dbReference type="Proteomes" id="UP000463857">
    <property type="component" value="Chromosome"/>
</dbReference>
<feature type="region of interest" description="Disordered" evidence="6">
    <location>
        <begin position="218"/>
        <end position="251"/>
    </location>
</feature>
<feature type="domain" description="Peptidase M16 C-terminal" evidence="8">
    <location>
        <begin position="172"/>
        <end position="354"/>
    </location>
</feature>
<comment type="similarity">
    <text evidence="1">Belongs to the peptidase M16 family.</text>
</comment>
<evidence type="ECO:0000256" key="2">
    <source>
        <dbReference type="ARBA" id="ARBA00022670"/>
    </source>
</evidence>
<feature type="compositionally biased region" description="Basic and acidic residues" evidence="6">
    <location>
        <begin position="221"/>
        <end position="230"/>
    </location>
</feature>
<evidence type="ECO:0000313" key="10">
    <source>
        <dbReference type="Proteomes" id="UP000463857"/>
    </source>
</evidence>
<dbReference type="InterPro" id="IPR011249">
    <property type="entry name" value="Metalloenz_LuxS/M16"/>
</dbReference>
<dbReference type="GO" id="GO:0008237">
    <property type="term" value="F:metallopeptidase activity"/>
    <property type="evidence" value="ECO:0007669"/>
    <property type="project" value="UniProtKB-KW"/>
</dbReference>
<evidence type="ECO:0000256" key="1">
    <source>
        <dbReference type="ARBA" id="ARBA00007261"/>
    </source>
</evidence>
<feature type="domain" description="Peptidase M16 N-terminal" evidence="7">
    <location>
        <begin position="16"/>
        <end position="133"/>
    </location>
</feature>
<dbReference type="InterPro" id="IPR050626">
    <property type="entry name" value="Peptidase_M16"/>
</dbReference>
<evidence type="ECO:0000256" key="5">
    <source>
        <dbReference type="ARBA" id="ARBA00023049"/>
    </source>
</evidence>
<evidence type="ECO:0000313" key="9">
    <source>
        <dbReference type="EMBL" id="QHC02486.1"/>
    </source>
</evidence>
<name>A0A7L4YTI0_9ACTN</name>
<evidence type="ECO:0000256" key="3">
    <source>
        <dbReference type="ARBA" id="ARBA00022801"/>
    </source>
</evidence>
<dbReference type="EMBL" id="CP047156">
    <property type="protein sequence ID" value="QHC02486.1"/>
    <property type="molecule type" value="Genomic_DNA"/>
</dbReference>
<dbReference type="InterPro" id="IPR011765">
    <property type="entry name" value="Pept_M16_N"/>
</dbReference>
<proteinExistence type="inferred from homology"/>
<reference evidence="9 10" key="1">
    <citation type="journal article" date="2018" name="Int. J. Syst. Evol. Microbiol.">
        <title>Epidermidibacterium keratini gen. nov., sp. nov., a member of the family Sporichthyaceae, isolated from keratin epidermis.</title>
        <authorList>
            <person name="Lee D.G."/>
            <person name="Trujillo M.E."/>
            <person name="Kang S."/>
            <person name="Nam J.J."/>
            <person name="Kim Y.J."/>
        </authorList>
    </citation>
    <scope>NUCLEOTIDE SEQUENCE [LARGE SCALE GENOMIC DNA]</scope>
    <source>
        <strain evidence="9 10">EPI-7</strain>
    </source>
</reference>
<organism evidence="9 10">
    <name type="scientific">Epidermidibacterium keratini</name>
    <dbReference type="NCBI Taxonomy" id="1891644"/>
    <lineage>
        <taxon>Bacteria</taxon>
        <taxon>Bacillati</taxon>
        <taxon>Actinomycetota</taxon>
        <taxon>Actinomycetes</taxon>
        <taxon>Sporichthyales</taxon>
        <taxon>Sporichthyaceae</taxon>
        <taxon>Epidermidibacterium</taxon>
    </lineage>
</organism>
<dbReference type="GO" id="GO:0006508">
    <property type="term" value="P:proteolysis"/>
    <property type="evidence" value="ECO:0007669"/>
    <property type="project" value="UniProtKB-KW"/>
</dbReference>
<protein>
    <submittedName>
        <fullName evidence="9">Insulinase family protein</fullName>
    </submittedName>
</protein>
<dbReference type="KEGG" id="eke:EK0264_15760"/>
<gene>
    <name evidence="9" type="ORF">EK0264_15760</name>
</gene>
<keyword evidence="4" id="KW-0862">Zinc</keyword>
<accession>A0A7L4YTI0</accession>
<dbReference type="GO" id="GO:0046872">
    <property type="term" value="F:metal ion binding"/>
    <property type="evidence" value="ECO:0007669"/>
    <property type="project" value="InterPro"/>
</dbReference>
<dbReference type="PANTHER" id="PTHR43690">
    <property type="entry name" value="NARDILYSIN"/>
    <property type="match status" value="1"/>
</dbReference>
<dbReference type="OrthoDB" id="9811314at2"/>
<keyword evidence="5" id="KW-0482">Metalloprotease</keyword>
<dbReference type="Pfam" id="PF00675">
    <property type="entry name" value="Peptidase_M16"/>
    <property type="match status" value="1"/>
</dbReference>
<dbReference type="PANTHER" id="PTHR43690:SF17">
    <property type="entry name" value="PROTEIN YHJJ"/>
    <property type="match status" value="1"/>
</dbReference>
<dbReference type="SUPFAM" id="SSF63411">
    <property type="entry name" value="LuxS/MPP-like metallohydrolase"/>
    <property type="match status" value="2"/>
</dbReference>
<evidence type="ECO:0000256" key="4">
    <source>
        <dbReference type="ARBA" id="ARBA00022833"/>
    </source>
</evidence>
<keyword evidence="3" id="KW-0378">Hydrolase</keyword>
<dbReference type="InParanoid" id="A0A7L4YTI0"/>
<dbReference type="Gene3D" id="3.30.830.10">
    <property type="entry name" value="Metalloenzyme, LuxS/M16 peptidase-like"/>
    <property type="match status" value="2"/>
</dbReference>
<dbReference type="Pfam" id="PF05193">
    <property type="entry name" value="Peptidase_M16_C"/>
    <property type="match status" value="1"/>
</dbReference>
<dbReference type="InterPro" id="IPR007863">
    <property type="entry name" value="Peptidase_M16_C"/>
</dbReference>